<evidence type="ECO:0000313" key="11">
    <source>
        <dbReference type="Proteomes" id="UP000184550"/>
    </source>
</evidence>
<keyword evidence="11" id="KW-1185">Reference proteome</keyword>
<comment type="similarity">
    <text evidence="7 8">Belongs to the PINc/VapC protein family.</text>
</comment>
<dbReference type="InterPro" id="IPR002716">
    <property type="entry name" value="PIN_dom"/>
</dbReference>
<dbReference type="InterPro" id="IPR029060">
    <property type="entry name" value="PIN-like_dom_sf"/>
</dbReference>
<accession>A0A7Z9E1D9</accession>
<organism evidence="10 11">
    <name type="scientific">Planktothrix serta PCC 8927</name>
    <dbReference type="NCBI Taxonomy" id="671068"/>
    <lineage>
        <taxon>Bacteria</taxon>
        <taxon>Bacillati</taxon>
        <taxon>Cyanobacteriota</taxon>
        <taxon>Cyanophyceae</taxon>
        <taxon>Oscillatoriophycideae</taxon>
        <taxon>Oscillatoriales</taxon>
        <taxon>Microcoleaceae</taxon>
        <taxon>Planktothrix</taxon>
    </lineage>
</organism>
<dbReference type="HAMAP" id="MF_00265">
    <property type="entry name" value="VapC_Nob1"/>
    <property type="match status" value="1"/>
</dbReference>
<keyword evidence="3 8" id="KW-0540">Nuclease</keyword>
<sequence length="134" mass="15416">MIYLLDSNSCIIYLNGRNEALRKRLESKQPSDIVVCSVVKAELFYGSRKSRNPNQNLNKQREFFQRFISLPFDDYSAEVYGQIRAQLEILGTPIGPNDLQIAAITLAHDLTLVTHNINEFQRIDGLKIEDWQDS</sequence>
<evidence type="ECO:0000256" key="5">
    <source>
        <dbReference type="ARBA" id="ARBA00022801"/>
    </source>
</evidence>
<proteinExistence type="inferred from homology"/>
<keyword evidence="4 8" id="KW-0479">Metal-binding</keyword>
<dbReference type="PANTHER" id="PTHR33653">
    <property type="entry name" value="RIBONUCLEASE VAPC2"/>
    <property type="match status" value="1"/>
</dbReference>
<reference evidence="10" key="1">
    <citation type="submission" date="2019-10" db="EMBL/GenBank/DDBJ databases">
        <authorList>
            <consortium name="Genoscope - CEA"/>
            <person name="William W."/>
        </authorList>
    </citation>
    <scope>NUCLEOTIDE SEQUENCE [LARGE SCALE GENOMIC DNA]</scope>
    <source>
        <strain evidence="10">BBR_PRJEB10992</strain>
    </source>
</reference>
<keyword evidence="8" id="KW-0800">Toxin</keyword>
<evidence type="ECO:0000313" key="10">
    <source>
        <dbReference type="EMBL" id="VXD17877.1"/>
    </source>
</evidence>
<dbReference type="SUPFAM" id="SSF88723">
    <property type="entry name" value="PIN domain-like"/>
    <property type="match status" value="1"/>
</dbReference>
<feature type="domain" description="PIN" evidence="9">
    <location>
        <begin position="3"/>
        <end position="125"/>
    </location>
</feature>
<protein>
    <recommendedName>
        <fullName evidence="8">Ribonuclease VapC</fullName>
        <shortName evidence="8">RNase VapC</shortName>
        <ecNumber evidence="8">3.1.-.-</ecNumber>
    </recommendedName>
    <alternativeName>
        <fullName evidence="8">Toxin VapC</fullName>
    </alternativeName>
</protein>
<dbReference type="GO" id="GO:0090729">
    <property type="term" value="F:toxin activity"/>
    <property type="evidence" value="ECO:0007669"/>
    <property type="project" value="UniProtKB-KW"/>
</dbReference>
<dbReference type="InterPro" id="IPR050556">
    <property type="entry name" value="Type_II_TA_system_RNase"/>
</dbReference>
<dbReference type="GO" id="GO:0016787">
    <property type="term" value="F:hydrolase activity"/>
    <property type="evidence" value="ECO:0007669"/>
    <property type="project" value="UniProtKB-KW"/>
</dbReference>
<keyword evidence="6 8" id="KW-0460">Magnesium</keyword>
<evidence type="ECO:0000256" key="8">
    <source>
        <dbReference type="HAMAP-Rule" id="MF_00265"/>
    </source>
</evidence>
<dbReference type="InterPro" id="IPR022907">
    <property type="entry name" value="VapC_family"/>
</dbReference>
<dbReference type="RefSeq" id="WP_083621469.1">
    <property type="nucleotide sequence ID" value="NZ_LR734869.1"/>
</dbReference>
<evidence type="ECO:0000259" key="9">
    <source>
        <dbReference type="Pfam" id="PF01850"/>
    </source>
</evidence>
<dbReference type="Pfam" id="PF01850">
    <property type="entry name" value="PIN"/>
    <property type="match status" value="1"/>
</dbReference>
<keyword evidence="2 8" id="KW-1277">Toxin-antitoxin system</keyword>
<gene>
    <name evidence="8" type="primary">vapC</name>
    <name evidence="10" type="ORF">PL8927_600155</name>
</gene>
<dbReference type="AlphaFoldDB" id="A0A7Z9E1D9"/>
<comment type="caution">
    <text evidence="10">The sequence shown here is derived from an EMBL/GenBank/DDBJ whole genome shotgun (WGS) entry which is preliminary data.</text>
</comment>
<dbReference type="Proteomes" id="UP000184550">
    <property type="component" value="Unassembled WGS sequence"/>
</dbReference>
<dbReference type="GO" id="GO:0000287">
    <property type="term" value="F:magnesium ion binding"/>
    <property type="evidence" value="ECO:0007669"/>
    <property type="project" value="UniProtKB-UniRule"/>
</dbReference>
<evidence type="ECO:0000256" key="2">
    <source>
        <dbReference type="ARBA" id="ARBA00022649"/>
    </source>
</evidence>
<dbReference type="EC" id="3.1.-.-" evidence="8"/>
<dbReference type="OrthoDB" id="9796690at2"/>
<dbReference type="CDD" id="cd18745">
    <property type="entry name" value="PIN_VapC4-5_FitB-like"/>
    <property type="match status" value="1"/>
</dbReference>
<keyword evidence="5 8" id="KW-0378">Hydrolase</keyword>
<evidence type="ECO:0000256" key="4">
    <source>
        <dbReference type="ARBA" id="ARBA00022723"/>
    </source>
</evidence>
<dbReference type="EMBL" id="CZCU02000136">
    <property type="protein sequence ID" value="VXD17877.1"/>
    <property type="molecule type" value="Genomic_DNA"/>
</dbReference>
<comment type="function">
    <text evidence="8">Toxic component of a toxin-antitoxin (TA) system. An RNase.</text>
</comment>
<dbReference type="GO" id="GO:0004540">
    <property type="term" value="F:RNA nuclease activity"/>
    <property type="evidence" value="ECO:0007669"/>
    <property type="project" value="InterPro"/>
</dbReference>
<dbReference type="PANTHER" id="PTHR33653:SF1">
    <property type="entry name" value="RIBONUCLEASE VAPC2"/>
    <property type="match status" value="1"/>
</dbReference>
<name>A0A7Z9E1D9_9CYAN</name>
<feature type="binding site" evidence="8">
    <location>
        <position position="98"/>
    </location>
    <ligand>
        <name>Mg(2+)</name>
        <dbReference type="ChEBI" id="CHEBI:18420"/>
    </ligand>
</feature>
<evidence type="ECO:0000256" key="6">
    <source>
        <dbReference type="ARBA" id="ARBA00022842"/>
    </source>
</evidence>
<comment type="cofactor">
    <cofactor evidence="1 8">
        <name>Mg(2+)</name>
        <dbReference type="ChEBI" id="CHEBI:18420"/>
    </cofactor>
</comment>
<dbReference type="Gene3D" id="3.40.50.1010">
    <property type="entry name" value="5'-nuclease"/>
    <property type="match status" value="1"/>
</dbReference>
<evidence type="ECO:0000256" key="3">
    <source>
        <dbReference type="ARBA" id="ARBA00022722"/>
    </source>
</evidence>
<feature type="binding site" evidence="8">
    <location>
        <position position="6"/>
    </location>
    <ligand>
        <name>Mg(2+)</name>
        <dbReference type="ChEBI" id="CHEBI:18420"/>
    </ligand>
</feature>
<evidence type="ECO:0000256" key="7">
    <source>
        <dbReference type="ARBA" id="ARBA00038093"/>
    </source>
</evidence>
<evidence type="ECO:0000256" key="1">
    <source>
        <dbReference type="ARBA" id="ARBA00001946"/>
    </source>
</evidence>